<keyword evidence="10" id="KW-0584">Phenylalanine biosynthesis</keyword>
<comment type="subcellular location">
    <subcellularLocation>
        <location evidence="1">Cytoplasm</location>
    </subcellularLocation>
</comment>
<evidence type="ECO:0000256" key="4">
    <source>
        <dbReference type="ARBA" id="ARBA00012404"/>
    </source>
</evidence>
<dbReference type="NCBIfam" id="TIGR01802">
    <property type="entry name" value="CM_pl-yst"/>
    <property type="match status" value="1"/>
</dbReference>
<evidence type="ECO:0000259" key="14">
    <source>
        <dbReference type="Pfam" id="PF01817"/>
    </source>
</evidence>
<dbReference type="GO" id="GO:0046417">
    <property type="term" value="P:chorismate metabolic process"/>
    <property type="evidence" value="ECO:0007669"/>
    <property type="project" value="InterPro"/>
</dbReference>
<evidence type="ECO:0000256" key="3">
    <source>
        <dbReference type="ARBA" id="ARBA00011738"/>
    </source>
</evidence>
<evidence type="ECO:0000256" key="2">
    <source>
        <dbReference type="ARBA" id="ARBA00004817"/>
    </source>
</evidence>
<evidence type="ECO:0000256" key="13">
    <source>
        <dbReference type="PIRNR" id="PIRNR017318"/>
    </source>
</evidence>
<dbReference type="InterPro" id="IPR036263">
    <property type="entry name" value="Chorismate_II_sf"/>
</dbReference>
<dbReference type="InterPro" id="IPR037039">
    <property type="entry name" value="CM_AroQ_sf_eucaryotic"/>
</dbReference>
<dbReference type="Pfam" id="PF01817">
    <property type="entry name" value="CM_2"/>
    <property type="match status" value="1"/>
</dbReference>
<evidence type="ECO:0000256" key="5">
    <source>
        <dbReference type="ARBA" id="ARBA00020296"/>
    </source>
</evidence>
<sequence length="297" mass="34273">MEHTIDLTDPRSALDLSNIRYQLIRLEDTIIFHLIERVQFPLNPTIYSTNAITIPNFCGSFLDYLLMQQERIHALVRRYQAPDEYAFFPELLPSPILAPLKYPQLLHPNTVNFNDKLKTAYIKHILPAACKPQVADRGERYENYGSTAVNDVACLQALSRRIHFGKFVAEAKFLAEKEKFTDLIQRRDTKGIMREITNEAVEKQVLCRLELKARTYGTDPGDNSKDPKVKVNVDAVVAMYRVRDPLLVRFKDYVIPMTKEVEVEYLLQRLINPAPEAVTENRHWLLSAAEAFFSFIS</sequence>
<keyword evidence="7" id="KW-0827">Tyrosine biosynthesis</keyword>
<dbReference type="PANTHER" id="PTHR21145">
    <property type="entry name" value="CHORISMATE MUTASE"/>
    <property type="match status" value="1"/>
</dbReference>
<evidence type="ECO:0000256" key="11">
    <source>
        <dbReference type="ARBA" id="ARBA00023235"/>
    </source>
</evidence>
<evidence type="ECO:0000313" key="15">
    <source>
        <dbReference type="EMBL" id="CUS13600.1"/>
    </source>
</evidence>
<comment type="pathway">
    <text evidence="2">Metabolic intermediate biosynthesis; prephenate biosynthesis; prephenate from chorismate: step 1/1.</text>
</comment>
<dbReference type="InterPro" id="IPR008238">
    <property type="entry name" value="Chorismate_mutase_AroQ_euk"/>
</dbReference>
<evidence type="ECO:0000256" key="6">
    <source>
        <dbReference type="ARBA" id="ARBA00022490"/>
    </source>
</evidence>
<evidence type="ECO:0000313" key="16">
    <source>
        <dbReference type="Proteomes" id="UP001412239"/>
    </source>
</evidence>
<protein>
    <recommendedName>
        <fullName evidence="5 13">Chorismate mutase</fullName>
        <ecNumber evidence="4 13">5.4.99.5</ecNumber>
    </recommendedName>
</protein>
<organism evidence="15 16">
    <name type="scientific">Tuber aestivum</name>
    <name type="common">summer truffle</name>
    <dbReference type="NCBI Taxonomy" id="59557"/>
    <lineage>
        <taxon>Eukaryota</taxon>
        <taxon>Fungi</taxon>
        <taxon>Dikarya</taxon>
        <taxon>Ascomycota</taxon>
        <taxon>Pezizomycotina</taxon>
        <taxon>Pezizomycetes</taxon>
        <taxon>Pezizales</taxon>
        <taxon>Tuberaceae</taxon>
        <taxon>Tuber</taxon>
    </lineage>
</organism>
<dbReference type="AlphaFoldDB" id="A0A292Q4F7"/>
<dbReference type="GO" id="GO:0004106">
    <property type="term" value="F:chorismate mutase activity"/>
    <property type="evidence" value="ECO:0007669"/>
    <property type="project" value="UniProtKB-UniRule"/>
</dbReference>
<dbReference type="GO" id="GO:0005737">
    <property type="term" value="C:cytoplasm"/>
    <property type="evidence" value="ECO:0007669"/>
    <property type="project" value="UniProtKB-SubCell"/>
</dbReference>
<keyword evidence="11 13" id="KW-0413">Isomerase</keyword>
<dbReference type="PIRSF" id="PIRSF017318">
    <property type="entry name" value="Chor_mut_AroQ_eu"/>
    <property type="match status" value="1"/>
</dbReference>
<dbReference type="GO" id="GO:0006571">
    <property type="term" value="P:tyrosine biosynthetic process"/>
    <property type="evidence" value="ECO:0007669"/>
    <property type="project" value="UniProtKB-KW"/>
</dbReference>
<evidence type="ECO:0000256" key="12">
    <source>
        <dbReference type="ARBA" id="ARBA00023979"/>
    </source>
</evidence>
<dbReference type="GO" id="GO:0009094">
    <property type="term" value="P:L-phenylalanine biosynthetic process"/>
    <property type="evidence" value="ECO:0007669"/>
    <property type="project" value="UniProtKB-KW"/>
</dbReference>
<dbReference type="EC" id="5.4.99.5" evidence="4 13"/>
<reference evidence="15" key="1">
    <citation type="submission" date="2015-10" db="EMBL/GenBank/DDBJ databases">
        <authorList>
            <person name="Regsiter A."/>
            <person name="william w."/>
        </authorList>
    </citation>
    <scope>NUCLEOTIDE SEQUENCE</scope>
    <source>
        <strain evidence="15">Montdore</strain>
    </source>
</reference>
<dbReference type="EMBL" id="LN890970">
    <property type="protein sequence ID" value="CUS13600.1"/>
    <property type="molecule type" value="Genomic_DNA"/>
</dbReference>
<evidence type="ECO:0000256" key="8">
    <source>
        <dbReference type="ARBA" id="ARBA00022605"/>
    </source>
</evidence>
<gene>
    <name evidence="15" type="ORF">GSTUAT00002309001</name>
</gene>
<keyword evidence="6" id="KW-0963">Cytoplasm</keyword>
<comment type="subunit">
    <text evidence="3">Homodimer.</text>
</comment>
<evidence type="ECO:0000256" key="7">
    <source>
        <dbReference type="ARBA" id="ARBA00022498"/>
    </source>
</evidence>
<keyword evidence="16" id="KW-1185">Reference proteome</keyword>
<dbReference type="PROSITE" id="PS51169">
    <property type="entry name" value="CHORISMATE_MUT_3"/>
    <property type="match status" value="1"/>
</dbReference>
<dbReference type="UniPathway" id="UPA00120">
    <property type="reaction ID" value="UER00203"/>
</dbReference>
<name>A0A292Q4F7_9PEZI</name>
<evidence type="ECO:0000256" key="1">
    <source>
        <dbReference type="ARBA" id="ARBA00004496"/>
    </source>
</evidence>
<dbReference type="InterPro" id="IPR002701">
    <property type="entry name" value="CM_II_prokaryot"/>
</dbReference>
<dbReference type="Gene3D" id="1.10.590.10">
    <property type="entry name" value="Chorismate mutase, AroQ class superfamily, eukaryotic"/>
    <property type="match status" value="1"/>
</dbReference>
<accession>A0A292Q4F7</accession>
<keyword evidence="9 13" id="KW-0057">Aromatic amino acid biosynthesis</keyword>
<evidence type="ECO:0000256" key="9">
    <source>
        <dbReference type="ARBA" id="ARBA00023141"/>
    </source>
</evidence>
<dbReference type="Proteomes" id="UP001412239">
    <property type="component" value="Unassembled WGS sequence"/>
</dbReference>
<dbReference type="PANTHER" id="PTHR21145:SF12">
    <property type="entry name" value="CHORISMATE MUTASE"/>
    <property type="match status" value="1"/>
</dbReference>
<dbReference type="FunFam" id="1.10.590.10:FF:000002">
    <property type="entry name" value="Chorismate mutase"/>
    <property type="match status" value="1"/>
</dbReference>
<comment type="catalytic activity">
    <reaction evidence="12">
        <text>chorismate = prephenate</text>
        <dbReference type="Rhea" id="RHEA:13897"/>
        <dbReference type="ChEBI" id="CHEBI:29748"/>
        <dbReference type="ChEBI" id="CHEBI:29934"/>
        <dbReference type="EC" id="5.4.99.5"/>
    </reaction>
    <physiologicalReaction direction="left-to-right" evidence="12">
        <dbReference type="Rhea" id="RHEA:13898"/>
    </physiologicalReaction>
</comment>
<proteinExistence type="predicted"/>
<dbReference type="SUPFAM" id="SSF48600">
    <property type="entry name" value="Chorismate mutase II"/>
    <property type="match status" value="1"/>
</dbReference>
<evidence type="ECO:0000256" key="10">
    <source>
        <dbReference type="ARBA" id="ARBA00023222"/>
    </source>
</evidence>
<keyword evidence="8 13" id="KW-0028">Amino-acid biosynthesis</keyword>
<feature type="domain" description="Chorismate mutase" evidence="14">
    <location>
        <begin position="146"/>
        <end position="220"/>
    </location>
</feature>